<evidence type="ECO:0000313" key="4">
    <source>
        <dbReference type="Proteomes" id="UP000317238"/>
    </source>
</evidence>
<dbReference type="SUPFAM" id="SSF46767">
    <property type="entry name" value="Methylated DNA-protein cysteine methyltransferase, C-terminal domain"/>
    <property type="match status" value="1"/>
</dbReference>
<dbReference type="Proteomes" id="UP000317238">
    <property type="component" value="Unassembled WGS sequence"/>
</dbReference>
<dbReference type="OrthoDB" id="9789813at2"/>
<keyword evidence="1" id="KW-0227">DNA damage</keyword>
<name>A0A5C5Y1S4_9PLAN</name>
<dbReference type="PANTHER" id="PTHR42942:SF1">
    <property type="entry name" value="ALKYLTRANSFERASE-LIKE PROTEIN 1"/>
    <property type="match status" value="1"/>
</dbReference>
<dbReference type="GO" id="GO:0006281">
    <property type="term" value="P:DNA repair"/>
    <property type="evidence" value="ECO:0007669"/>
    <property type="project" value="InterPro"/>
</dbReference>
<dbReference type="GO" id="GO:0008168">
    <property type="term" value="F:methyltransferase activity"/>
    <property type="evidence" value="ECO:0007669"/>
    <property type="project" value="UniProtKB-KW"/>
</dbReference>
<keyword evidence="3" id="KW-0489">Methyltransferase</keyword>
<dbReference type="InterPro" id="IPR036217">
    <property type="entry name" value="MethylDNA_cys_MeTrfase_DNAb"/>
</dbReference>
<reference evidence="3 4" key="1">
    <citation type="submission" date="2019-02" db="EMBL/GenBank/DDBJ databases">
        <title>Deep-cultivation of Planctomycetes and their phenomic and genomic characterization uncovers novel biology.</title>
        <authorList>
            <person name="Wiegand S."/>
            <person name="Jogler M."/>
            <person name="Boedeker C."/>
            <person name="Pinto D."/>
            <person name="Vollmers J."/>
            <person name="Rivas-Marin E."/>
            <person name="Kohn T."/>
            <person name="Peeters S.H."/>
            <person name="Heuer A."/>
            <person name="Rast P."/>
            <person name="Oberbeckmann S."/>
            <person name="Bunk B."/>
            <person name="Jeske O."/>
            <person name="Meyerdierks A."/>
            <person name="Storesund J.E."/>
            <person name="Kallscheuer N."/>
            <person name="Luecker S."/>
            <person name="Lage O.M."/>
            <person name="Pohl T."/>
            <person name="Merkel B.J."/>
            <person name="Hornburger P."/>
            <person name="Mueller R.-W."/>
            <person name="Bruemmer F."/>
            <person name="Labrenz M."/>
            <person name="Spormann A.M."/>
            <person name="Op Den Camp H."/>
            <person name="Overmann J."/>
            <person name="Amann R."/>
            <person name="Jetten M.S.M."/>
            <person name="Mascher T."/>
            <person name="Medema M.H."/>
            <person name="Devos D.P."/>
            <person name="Kaster A.-K."/>
            <person name="Ovreas L."/>
            <person name="Rohde M."/>
            <person name="Galperin M.Y."/>
            <person name="Jogler C."/>
        </authorList>
    </citation>
    <scope>NUCLEOTIDE SEQUENCE [LARGE SCALE GENOMIC DNA]</scope>
    <source>
        <strain evidence="3 4">Pan14r</strain>
    </source>
</reference>
<dbReference type="InterPro" id="IPR052520">
    <property type="entry name" value="ATL_DNA_repair"/>
</dbReference>
<organism evidence="3 4">
    <name type="scientific">Crateriforma conspicua</name>
    <dbReference type="NCBI Taxonomy" id="2527996"/>
    <lineage>
        <taxon>Bacteria</taxon>
        <taxon>Pseudomonadati</taxon>
        <taxon>Planctomycetota</taxon>
        <taxon>Planctomycetia</taxon>
        <taxon>Planctomycetales</taxon>
        <taxon>Planctomycetaceae</taxon>
        <taxon>Crateriforma</taxon>
    </lineage>
</organism>
<dbReference type="RefSeq" id="WP_145298529.1">
    <property type="nucleotide sequence ID" value="NZ_CP036319.1"/>
</dbReference>
<dbReference type="GO" id="GO:0032259">
    <property type="term" value="P:methylation"/>
    <property type="evidence" value="ECO:0007669"/>
    <property type="project" value="UniProtKB-KW"/>
</dbReference>
<dbReference type="InterPro" id="IPR014048">
    <property type="entry name" value="MethylDNA_cys_MeTrfase_DNA-bd"/>
</dbReference>
<proteinExistence type="predicted"/>
<feature type="domain" description="Methylated-DNA-[protein]-cysteine S-methyltransferase DNA binding" evidence="2">
    <location>
        <begin position="26"/>
        <end position="96"/>
    </location>
</feature>
<protein>
    <submittedName>
        <fullName evidence="3">6-O-methylguanine DNA methyltransferase, DNA binding domain</fullName>
    </submittedName>
</protein>
<accession>A0A5C5Y1S4</accession>
<comment type="caution">
    <text evidence="3">The sequence shown here is derived from an EMBL/GenBank/DDBJ whole genome shotgun (WGS) entry which is preliminary data.</text>
</comment>
<dbReference type="Pfam" id="PF01035">
    <property type="entry name" value="DNA_binding_1"/>
    <property type="match status" value="1"/>
</dbReference>
<dbReference type="EMBL" id="SJPL01000001">
    <property type="protein sequence ID" value="TWT69100.1"/>
    <property type="molecule type" value="Genomic_DNA"/>
</dbReference>
<evidence type="ECO:0000313" key="3">
    <source>
        <dbReference type="EMBL" id="TWT69100.1"/>
    </source>
</evidence>
<gene>
    <name evidence="3" type="ORF">Pan14r_13840</name>
</gene>
<keyword evidence="3" id="KW-0808">Transferase</keyword>
<dbReference type="AlphaFoldDB" id="A0A5C5Y1S4"/>
<evidence type="ECO:0000256" key="1">
    <source>
        <dbReference type="ARBA" id="ARBA00022763"/>
    </source>
</evidence>
<evidence type="ECO:0000259" key="2">
    <source>
        <dbReference type="Pfam" id="PF01035"/>
    </source>
</evidence>
<dbReference type="InterPro" id="IPR036388">
    <property type="entry name" value="WH-like_DNA-bd_sf"/>
</dbReference>
<dbReference type="PANTHER" id="PTHR42942">
    <property type="entry name" value="6-O-METHYLGUANINE DNA METHYLTRANSFERASE"/>
    <property type="match status" value="1"/>
</dbReference>
<sequence length="115" mass="12495">MSNRSDATGDRSRSTSDVDADMWAALAKAVEDLRPGEVVSYGDVAMAAGYPRRHRAVGTLLRQSLDALPWWRVVYSSGHLPPVNPTLQASRLMDEGVQISGLKVTRSPLGRFAEA</sequence>
<dbReference type="CDD" id="cd06445">
    <property type="entry name" value="ATase"/>
    <property type="match status" value="1"/>
</dbReference>
<dbReference type="Gene3D" id="1.10.10.10">
    <property type="entry name" value="Winged helix-like DNA-binding domain superfamily/Winged helix DNA-binding domain"/>
    <property type="match status" value="1"/>
</dbReference>
<keyword evidence="4" id="KW-1185">Reference proteome</keyword>